<name>A0ABT3I3C9_9FLAO</name>
<dbReference type="RefSeq" id="WP_264751674.1">
    <property type="nucleotide sequence ID" value="NZ_JAPDHW010000021.1"/>
</dbReference>
<dbReference type="Proteomes" id="UP001163731">
    <property type="component" value="Unassembled WGS sequence"/>
</dbReference>
<evidence type="ECO:0000313" key="2">
    <source>
        <dbReference type="Proteomes" id="UP001163731"/>
    </source>
</evidence>
<protein>
    <submittedName>
        <fullName evidence="1">Uncharacterized protein</fullName>
    </submittedName>
</protein>
<sequence>MKKLLTAIILLTLNQILFSQKKEIYINDHLEIISKEDYKKRGVNYRLQNIETDSVLYRVRVEHEGKGKLTTTEFSELKKSLNVSETDTKNIVIHYYQGLDACNQHADKNQFVIDDIRNYNRKFKRSNSNLYFVYKETKGLKNSLDMTTWIDDTSGAIENLFFKMEYPCDSAVVIFPDGNYIIFRGEHNWEKVFNTATEKYTM</sequence>
<comment type="caution">
    <text evidence="1">The sequence shown here is derived from an EMBL/GenBank/DDBJ whole genome shotgun (WGS) entry which is preliminary data.</text>
</comment>
<organism evidence="1 2">
    <name type="scientific">Chryseobacterium kimseyorum</name>
    <dbReference type="NCBI Taxonomy" id="2984028"/>
    <lineage>
        <taxon>Bacteria</taxon>
        <taxon>Pseudomonadati</taxon>
        <taxon>Bacteroidota</taxon>
        <taxon>Flavobacteriia</taxon>
        <taxon>Flavobacteriales</taxon>
        <taxon>Weeksellaceae</taxon>
        <taxon>Chryseobacterium group</taxon>
        <taxon>Chryseobacterium</taxon>
    </lineage>
</organism>
<dbReference type="EMBL" id="JAPDHW010000021">
    <property type="protein sequence ID" value="MCW3170538.1"/>
    <property type="molecule type" value="Genomic_DNA"/>
</dbReference>
<proteinExistence type="predicted"/>
<gene>
    <name evidence="1" type="ORF">OMO38_18575</name>
</gene>
<accession>A0ABT3I3C9</accession>
<keyword evidence="2" id="KW-1185">Reference proteome</keyword>
<reference evidence="1" key="1">
    <citation type="submission" date="2022-10" db="EMBL/GenBank/DDBJ databases">
        <title>Chryseobacterium babae sp. nov. isolated from the gut of the beetle Oryctes rhinoceros, and Chryseobacterium kimseyorum sp. nov., isolated from a stick insect rearing cage.</title>
        <authorList>
            <person name="Shelomi M."/>
            <person name="Han C.-J."/>
            <person name="Chen W.-M."/>
            <person name="Chen H.-K."/>
            <person name="Liaw S.-J."/>
            <person name="Muhle E."/>
            <person name="Clermont D."/>
        </authorList>
    </citation>
    <scope>NUCLEOTIDE SEQUENCE</scope>
    <source>
        <strain evidence="1">09-1422</strain>
    </source>
</reference>
<evidence type="ECO:0000313" key="1">
    <source>
        <dbReference type="EMBL" id="MCW3170538.1"/>
    </source>
</evidence>